<dbReference type="Proteomes" id="UP001320170">
    <property type="component" value="Unassembled WGS sequence"/>
</dbReference>
<dbReference type="RefSeq" id="WP_232890698.1">
    <property type="nucleotide sequence ID" value="NZ_JAJSPM010000005.1"/>
</dbReference>
<keyword evidence="3" id="KW-1185">Reference proteome</keyword>
<gene>
    <name evidence="2" type="ORF">LXO92_07260</name>
</gene>
<sequence>MKHIILFLFFFLMISLNNAFARDSIKWTLSPNGLGPIKMNMTLKQAEHVTGKKFNSTKPDPNQAENESCFLVTLKGIDDVSFMISGNKIVRINITSPAYHTSTGAKIGDTESQVRALYKGKLTTEPHHYDPKGHYLTLFEKPDNRGIRFESNGKVITLIYSGNHEEVQYVEDCL</sequence>
<evidence type="ECO:0000256" key="1">
    <source>
        <dbReference type="SAM" id="SignalP"/>
    </source>
</evidence>
<accession>A0ABS8X3K9</accession>
<protein>
    <submittedName>
        <fullName evidence="2">Uncharacterized protein</fullName>
    </submittedName>
</protein>
<evidence type="ECO:0000313" key="3">
    <source>
        <dbReference type="Proteomes" id="UP001320170"/>
    </source>
</evidence>
<evidence type="ECO:0000313" key="2">
    <source>
        <dbReference type="EMBL" id="MCE3532172.1"/>
    </source>
</evidence>
<reference evidence="2 3" key="1">
    <citation type="journal article" date="2024" name="Pathogens">
        <title>Characterization of a Novel Species of Legionella Isolated from a Healthcare Facility: Legionella resiliens sp. nov.</title>
        <authorList>
            <person name="Cristino S."/>
            <person name="Pascale M.R."/>
            <person name="Marino F."/>
            <person name="Derelitto C."/>
            <person name="Salaris S."/>
            <person name="Orsini M."/>
            <person name="Squarzoni S."/>
            <person name="Grottola A."/>
            <person name="Girolamini L."/>
        </authorList>
    </citation>
    <scope>NUCLEOTIDE SEQUENCE [LARGE SCALE GENOMIC DNA]</scope>
    <source>
        <strain evidence="2 3">8cVS16</strain>
    </source>
</reference>
<name>A0ABS8X3K9_9GAMM</name>
<dbReference type="EMBL" id="JAJTND010000004">
    <property type="protein sequence ID" value="MCE3532172.1"/>
    <property type="molecule type" value="Genomic_DNA"/>
</dbReference>
<organism evidence="2 3">
    <name type="scientific">Legionella resiliens</name>
    <dbReference type="NCBI Taxonomy" id="2905958"/>
    <lineage>
        <taxon>Bacteria</taxon>
        <taxon>Pseudomonadati</taxon>
        <taxon>Pseudomonadota</taxon>
        <taxon>Gammaproteobacteria</taxon>
        <taxon>Legionellales</taxon>
        <taxon>Legionellaceae</taxon>
        <taxon>Legionella</taxon>
    </lineage>
</organism>
<keyword evidence="1" id="KW-0732">Signal</keyword>
<feature type="chain" id="PRO_5046545449" evidence="1">
    <location>
        <begin position="22"/>
        <end position="174"/>
    </location>
</feature>
<feature type="signal peptide" evidence="1">
    <location>
        <begin position="1"/>
        <end position="21"/>
    </location>
</feature>
<comment type="caution">
    <text evidence="2">The sequence shown here is derived from an EMBL/GenBank/DDBJ whole genome shotgun (WGS) entry which is preliminary data.</text>
</comment>
<proteinExistence type="predicted"/>